<evidence type="ECO:0000259" key="4">
    <source>
        <dbReference type="Pfam" id="PF00703"/>
    </source>
</evidence>
<feature type="domain" description="Glycoside hydrolase family 2 catalytic" evidence="5">
    <location>
        <begin position="263"/>
        <end position="551"/>
    </location>
</feature>
<dbReference type="SUPFAM" id="SSF49303">
    <property type="entry name" value="beta-Galactosidase/glucuronidase domain"/>
    <property type="match status" value="1"/>
</dbReference>
<dbReference type="AlphaFoldDB" id="A0A2T5IJJ8"/>
<dbReference type="InterPro" id="IPR036156">
    <property type="entry name" value="Beta-gal/glucu_dom_sf"/>
</dbReference>
<accession>A0A2T5IJJ8</accession>
<dbReference type="InterPro" id="IPR017853">
    <property type="entry name" value="GH"/>
</dbReference>
<dbReference type="SUPFAM" id="SSF51445">
    <property type="entry name" value="(Trans)glycosidases"/>
    <property type="match status" value="1"/>
</dbReference>
<dbReference type="InterPro" id="IPR006102">
    <property type="entry name" value="Ig-like_GH2"/>
</dbReference>
<dbReference type="Proteomes" id="UP000244161">
    <property type="component" value="Unassembled WGS sequence"/>
</dbReference>
<dbReference type="PRINTS" id="PR00132">
    <property type="entry name" value="GLHYDRLASE2"/>
</dbReference>
<evidence type="ECO:0000313" key="7">
    <source>
        <dbReference type="EMBL" id="PTQ83971.1"/>
    </source>
</evidence>
<dbReference type="Gene3D" id="3.20.20.80">
    <property type="entry name" value="Glycosidases"/>
    <property type="match status" value="1"/>
</dbReference>
<protein>
    <submittedName>
        <fullName evidence="7">Beta-galactosidase</fullName>
    </submittedName>
</protein>
<dbReference type="Pfam" id="PF02836">
    <property type="entry name" value="Glyco_hydro_2_C"/>
    <property type="match status" value="1"/>
</dbReference>
<evidence type="ECO:0000256" key="3">
    <source>
        <dbReference type="ARBA" id="ARBA00023295"/>
    </source>
</evidence>
<dbReference type="InterPro" id="IPR051913">
    <property type="entry name" value="GH2_Domain-Containing"/>
</dbReference>
<dbReference type="SUPFAM" id="SSF49785">
    <property type="entry name" value="Galactose-binding domain-like"/>
    <property type="match status" value="1"/>
</dbReference>
<evidence type="ECO:0000256" key="1">
    <source>
        <dbReference type="ARBA" id="ARBA00007401"/>
    </source>
</evidence>
<dbReference type="InterPro" id="IPR006103">
    <property type="entry name" value="Glyco_hydro_2_cat"/>
</dbReference>
<keyword evidence="8" id="KW-1185">Reference proteome</keyword>
<sequence length="737" mass="84456">MRNTYSLNEGWIFKKRDFSLEKTTPKSTSEERINLPHTWNNEVNNNREEFSYQRTITISETHRDDNLYLEFLGANSVCKVYLNDLFVGEHRGGYSAFRFDLTELYDWSKENVVTVFVDNSQTKDVSPLNGDFTIYGGLYRPVNLICVGKDHFSLDFWGTDGIIIRSEVKEDKSGVVNLEVHTICASDAVVNIKILDEGDRIIHSETIPSDQKNVAIELDEPILWDGQESPYLYTLEATLQKNGTAVDQIKKTFGFRRCSLTPDQGFFLNDKHLRINGVAKHQDFEDVGNAVENQHIEKDFEIIREVGANAIRLSHYQHSQSVYDFCDKEGYVVWAEIPMMSLPDREGVLENATDQLTELILQNCHHPSICFWGIQNEIAMDGESLAMYQAVNTLNDRVRALLPAALTASANMNEVKNNSPLNFITDMMGYNLYFGWYYDSMQDLNTWVENFHTENPQVSLGISEYGADSNLAFHSDDPKVKDYSEEFQAIYHEQTYPIIKAKSYMWGSFVWNMFDFGSSVRNEGGTKGKNCKGLVSFDRNTKKDAFYYYKANWSQESFIHICEKRFVNRDKDVVDIKIYSNLKQVSLTMNGIDIGTIEGETVFSFENVRLQPGENKVRAYSDSYEDVAIFNKVDAPDQSYIFVDPNPEINVKNWFTQERGEVDLFPSNAYSVLDTLGTLMENEEAWNVVKESAPDIAERSVPGAPVTLLWVANKMKNYFSEEAVKEINNKLIKITKN</sequence>
<dbReference type="RefSeq" id="WP_108032881.1">
    <property type="nucleotide sequence ID" value="NZ_QAOM01000011.1"/>
</dbReference>
<feature type="domain" description="Glycoside hydrolase family 2 immunoglobulin-like beta-sandwich" evidence="4">
    <location>
        <begin position="163"/>
        <end position="256"/>
    </location>
</feature>
<dbReference type="GO" id="GO:0005975">
    <property type="term" value="P:carbohydrate metabolic process"/>
    <property type="evidence" value="ECO:0007669"/>
    <property type="project" value="InterPro"/>
</dbReference>
<dbReference type="OrthoDB" id="9762066at2"/>
<proteinExistence type="inferred from homology"/>
<organism evidence="7 8">
    <name type="scientific">Trichococcus patagoniensis</name>
    <dbReference type="NCBI Taxonomy" id="382641"/>
    <lineage>
        <taxon>Bacteria</taxon>
        <taxon>Bacillati</taxon>
        <taxon>Bacillota</taxon>
        <taxon>Bacilli</taxon>
        <taxon>Lactobacillales</taxon>
        <taxon>Carnobacteriaceae</taxon>
        <taxon>Trichococcus</taxon>
    </lineage>
</organism>
<comment type="similarity">
    <text evidence="1">Belongs to the glycosyl hydrolase 2 family.</text>
</comment>
<reference evidence="7 8" key="1">
    <citation type="submission" date="2018-04" db="EMBL/GenBank/DDBJ databases">
        <title>Genomic Encyclopedia of Archaeal and Bacterial Type Strains, Phase II (KMG-II): from individual species to whole genera.</title>
        <authorList>
            <person name="Goeker M."/>
        </authorList>
    </citation>
    <scope>NUCLEOTIDE SEQUENCE [LARGE SCALE GENOMIC DNA]</scope>
    <source>
        <strain evidence="7 8">DSM 18806</strain>
    </source>
</reference>
<keyword evidence="3" id="KW-0326">Glycosidase</keyword>
<dbReference type="InterPro" id="IPR013783">
    <property type="entry name" value="Ig-like_fold"/>
</dbReference>
<dbReference type="EMBL" id="QAOM01000011">
    <property type="protein sequence ID" value="PTQ83971.1"/>
    <property type="molecule type" value="Genomic_DNA"/>
</dbReference>
<evidence type="ECO:0000313" key="8">
    <source>
        <dbReference type="Proteomes" id="UP000244161"/>
    </source>
</evidence>
<dbReference type="InterPro" id="IPR006101">
    <property type="entry name" value="Glyco_hydro_2"/>
</dbReference>
<keyword evidence="2" id="KW-0378">Hydrolase</keyword>
<evidence type="ECO:0000256" key="2">
    <source>
        <dbReference type="ARBA" id="ARBA00022801"/>
    </source>
</evidence>
<dbReference type="PANTHER" id="PTHR42732:SF1">
    <property type="entry name" value="BETA-MANNOSIDASE"/>
    <property type="match status" value="1"/>
</dbReference>
<evidence type="ECO:0000259" key="6">
    <source>
        <dbReference type="Pfam" id="PF02837"/>
    </source>
</evidence>
<dbReference type="Gene3D" id="2.60.40.10">
    <property type="entry name" value="Immunoglobulins"/>
    <property type="match status" value="2"/>
</dbReference>
<dbReference type="InterPro" id="IPR008979">
    <property type="entry name" value="Galactose-bd-like_sf"/>
</dbReference>
<evidence type="ECO:0000259" key="5">
    <source>
        <dbReference type="Pfam" id="PF02836"/>
    </source>
</evidence>
<name>A0A2T5IJJ8_9LACT</name>
<dbReference type="Pfam" id="PF02837">
    <property type="entry name" value="Glyco_hydro_2_N"/>
    <property type="match status" value="1"/>
</dbReference>
<dbReference type="Gene3D" id="2.60.120.260">
    <property type="entry name" value="Galactose-binding domain-like"/>
    <property type="match status" value="1"/>
</dbReference>
<dbReference type="InterPro" id="IPR006104">
    <property type="entry name" value="Glyco_hydro_2_N"/>
</dbReference>
<dbReference type="Pfam" id="PF00703">
    <property type="entry name" value="Glyco_hydro_2"/>
    <property type="match status" value="1"/>
</dbReference>
<gene>
    <name evidence="7" type="ORF">C8U37_11156</name>
</gene>
<dbReference type="GO" id="GO:0004553">
    <property type="term" value="F:hydrolase activity, hydrolyzing O-glycosyl compounds"/>
    <property type="evidence" value="ECO:0007669"/>
    <property type="project" value="InterPro"/>
</dbReference>
<comment type="caution">
    <text evidence="7">The sequence shown here is derived from an EMBL/GenBank/DDBJ whole genome shotgun (WGS) entry which is preliminary data.</text>
</comment>
<dbReference type="PANTHER" id="PTHR42732">
    <property type="entry name" value="BETA-GALACTOSIDASE"/>
    <property type="match status" value="1"/>
</dbReference>
<feature type="domain" description="Glycosyl hydrolases family 2 sugar binding" evidence="6">
    <location>
        <begin position="42"/>
        <end position="145"/>
    </location>
</feature>